<comment type="similarity">
    <text evidence="2">Belongs to the peptidase S51 family.</text>
</comment>
<comment type="catalytic activity">
    <reaction evidence="8">
        <text>Dipeptidase E catalyzes the hydrolysis of dipeptides Asp-|-Xaa. It does not act on peptides with N-terminal Glu, Asn or Gln, nor does it cleave isoaspartyl peptides.</text>
        <dbReference type="EC" id="3.4.13.21"/>
    </reaction>
</comment>
<gene>
    <name evidence="11" type="ORF">B0A75_14185</name>
</gene>
<dbReference type="SUPFAM" id="SSF52317">
    <property type="entry name" value="Class I glutamine amidotransferase-like"/>
    <property type="match status" value="1"/>
</dbReference>
<keyword evidence="12" id="KW-1185">Reference proteome</keyword>
<keyword evidence="3" id="KW-0963">Cytoplasm</keyword>
<protein>
    <recommendedName>
        <fullName evidence="9">dipeptidase E</fullName>
        <ecNumber evidence="9">3.4.13.21</ecNumber>
    </recommendedName>
    <alternativeName>
        <fullName evidence="10">Asp-specific dipeptidase</fullName>
    </alternativeName>
</protein>
<reference evidence="11 12" key="1">
    <citation type="submission" date="2016-11" db="EMBL/GenBank/DDBJ databases">
        <title>Whole genomes of Flavobacteriaceae.</title>
        <authorList>
            <person name="Stine C."/>
            <person name="Li C."/>
            <person name="Tadesse D."/>
        </authorList>
    </citation>
    <scope>NUCLEOTIDE SEQUENCE [LARGE SCALE GENOMIC DNA]</scope>
    <source>
        <strain evidence="11 12">CCUG 59446</strain>
    </source>
</reference>
<keyword evidence="5" id="KW-0378">Hydrolase</keyword>
<evidence type="ECO:0000256" key="3">
    <source>
        <dbReference type="ARBA" id="ARBA00022490"/>
    </source>
</evidence>
<keyword evidence="4" id="KW-0645">Protease</keyword>
<evidence type="ECO:0000256" key="4">
    <source>
        <dbReference type="ARBA" id="ARBA00022670"/>
    </source>
</evidence>
<proteinExistence type="inferred from homology"/>
<dbReference type="Pfam" id="PF03575">
    <property type="entry name" value="Peptidase_S51"/>
    <property type="match status" value="1"/>
</dbReference>
<dbReference type="CDD" id="cd03146">
    <property type="entry name" value="GAT1_Peptidase_E"/>
    <property type="match status" value="1"/>
</dbReference>
<sequence length="249" mass="27773">MFNTFNIQNQSLKIMKSIIIASTSTLHEGSYLEYLLPTLQIHFKNCKSILFIPYARPGGISHDEYTQKAAQAFASINIKLQGIHEFESPESALKNAEGIFTGGGNTFLLVTQLYKNNIMQLLSETVKNGTPYLGTSAGSNICGLSMQTTNDMPIIYPPSFQTLGLIPFNLNPHYLDPDLNSKHMGETRETRIKEFHAFNSIPVLGLREGSWLEVKGEKITLKGSLQARLFLQNETPTELETESNLSNLK</sequence>
<dbReference type="EC" id="3.4.13.21" evidence="9"/>
<evidence type="ECO:0000256" key="10">
    <source>
        <dbReference type="ARBA" id="ARBA00075877"/>
    </source>
</evidence>
<dbReference type="GO" id="GO:0008236">
    <property type="term" value="F:serine-type peptidase activity"/>
    <property type="evidence" value="ECO:0007669"/>
    <property type="project" value="UniProtKB-KW"/>
</dbReference>
<evidence type="ECO:0000256" key="8">
    <source>
        <dbReference type="ARBA" id="ARBA00050239"/>
    </source>
</evidence>
<evidence type="ECO:0000256" key="7">
    <source>
        <dbReference type="ARBA" id="ARBA00022997"/>
    </source>
</evidence>
<dbReference type="GO" id="GO:0005737">
    <property type="term" value="C:cytoplasm"/>
    <property type="evidence" value="ECO:0007669"/>
    <property type="project" value="UniProtKB-SubCell"/>
</dbReference>
<dbReference type="Gene3D" id="3.40.50.880">
    <property type="match status" value="1"/>
</dbReference>
<dbReference type="GO" id="GO:0016805">
    <property type="term" value="F:dipeptidase activity"/>
    <property type="evidence" value="ECO:0007669"/>
    <property type="project" value="UniProtKB-KW"/>
</dbReference>
<keyword evidence="7" id="KW-0224">Dipeptidase</keyword>
<evidence type="ECO:0000256" key="6">
    <source>
        <dbReference type="ARBA" id="ARBA00022825"/>
    </source>
</evidence>
<dbReference type="InterPro" id="IPR005320">
    <property type="entry name" value="Peptidase_S51"/>
</dbReference>
<evidence type="ECO:0000256" key="5">
    <source>
        <dbReference type="ARBA" id="ARBA00022801"/>
    </source>
</evidence>
<organism evidence="11 12">
    <name type="scientific">Flavobacterium oncorhynchi</name>
    <dbReference type="NCBI Taxonomy" id="728056"/>
    <lineage>
        <taxon>Bacteria</taxon>
        <taxon>Pseudomonadati</taxon>
        <taxon>Bacteroidota</taxon>
        <taxon>Flavobacteriia</taxon>
        <taxon>Flavobacteriales</taxon>
        <taxon>Flavobacteriaceae</taxon>
        <taxon>Flavobacterium</taxon>
    </lineage>
</organism>
<evidence type="ECO:0000256" key="1">
    <source>
        <dbReference type="ARBA" id="ARBA00004496"/>
    </source>
</evidence>
<dbReference type="InterPro" id="IPR029062">
    <property type="entry name" value="Class_I_gatase-like"/>
</dbReference>
<name>A0A226HWZ7_9FLAO</name>
<evidence type="ECO:0000256" key="2">
    <source>
        <dbReference type="ARBA" id="ARBA00006534"/>
    </source>
</evidence>
<dbReference type="AlphaFoldDB" id="A0A226HWZ7"/>
<accession>A0A226HWZ7</accession>
<dbReference type="PANTHER" id="PTHR20842:SF0">
    <property type="entry name" value="ALPHA-ASPARTYL DIPEPTIDASE"/>
    <property type="match status" value="1"/>
</dbReference>
<dbReference type="Proteomes" id="UP000198336">
    <property type="component" value="Unassembled WGS sequence"/>
</dbReference>
<evidence type="ECO:0000256" key="9">
    <source>
        <dbReference type="ARBA" id="ARBA00066675"/>
    </source>
</evidence>
<evidence type="ECO:0000313" key="12">
    <source>
        <dbReference type="Proteomes" id="UP000198336"/>
    </source>
</evidence>
<dbReference type="GO" id="GO:0006508">
    <property type="term" value="P:proteolysis"/>
    <property type="evidence" value="ECO:0007669"/>
    <property type="project" value="UniProtKB-KW"/>
</dbReference>
<dbReference type="NCBIfam" id="NF003642">
    <property type="entry name" value="PRK05282.1"/>
    <property type="match status" value="1"/>
</dbReference>
<dbReference type="EMBL" id="MUHA01000022">
    <property type="protein sequence ID" value="OXA98592.1"/>
    <property type="molecule type" value="Genomic_DNA"/>
</dbReference>
<keyword evidence="6" id="KW-0720">Serine protease</keyword>
<evidence type="ECO:0000313" key="11">
    <source>
        <dbReference type="EMBL" id="OXA98592.1"/>
    </source>
</evidence>
<comment type="subcellular location">
    <subcellularLocation>
        <location evidence="1">Cytoplasm</location>
    </subcellularLocation>
</comment>
<dbReference type="PANTHER" id="PTHR20842">
    <property type="entry name" value="PROTEASE S51 ALPHA-ASPARTYL DIPEPTIDASE"/>
    <property type="match status" value="1"/>
</dbReference>
<comment type="caution">
    <text evidence="11">The sequence shown here is derived from an EMBL/GenBank/DDBJ whole genome shotgun (WGS) entry which is preliminary data.</text>
</comment>
<dbReference type="FunFam" id="3.40.50.880:FF:000007">
    <property type="entry name" value="Peptidase E"/>
    <property type="match status" value="1"/>
</dbReference>